<evidence type="ECO:0000259" key="4">
    <source>
        <dbReference type="Pfam" id="PF25917"/>
    </source>
</evidence>
<evidence type="ECO:0000256" key="1">
    <source>
        <dbReference type="ARBA" id="ARBA00004196"/>
    </source>
</evidence>
<proteinExistence type="inferred from homology"/>
<dbReference type="Gene3D" id="1.10.287.470">
    <property type="entry name" value="Helix hairpin bin"/>
    <property type="match status" value="1"/>
</dbReference>
<organism evidence="7 8">
    <name type="scientific">Bacteroides salyersiae</name>
    <dbReference type="NCBI Taxonomy" id="291644"/>
    <lineage>
        <taxon>Bacteria</taxon>
        <taxon>Pseudomonadati</taxon>
        <taxon>Bacteroidota</taxon>
        <taxon>Bacteroidia</taxon>
        <taxon>Bacteroidales</taxon>
        <taxon>Bacteroidaceae</taxon>
        <taxon>Bacteroides</taxon>
    </lineage>
</organism>
<dbReference type="AlphaFoldDB" id="A0A7J4XLN5"/>
<comment type="similarity">
    <text evidence="2">Belongs to the membrane fusion protein (MFP) (TC 8.A.1) family.</text>
</comment>
<comment type="caution">
    <text evidence="7">The sequence shown here is derived from an EMBL/GenBank/DDBJ whole genome shotgun (WGS) entry which is preliminary data.</text>
</comment>
<feature type="domain" description="Multidrug resistance protein MdtA-like C-terminal permuted SH3" evidence="6">
    <location>
        <begin position="290"/>
        <end position="349"/>
    </location>
</feature>
<reference evidence="7 8" key="1">
    <citation type="journal article" date="2019" name="Nat. Med.">
        <title>A library of human gut bacterial isolates paired with longitudinal multiomics data enables mechanistic microbiome research.</title>
        <authorList>
            <person name="Poyet M."/>
            <person name="Groussin M."/>
            <person name="Gibbons S.M."/>
            <person name="Avila-Pacheco J."/>
            <person name="Jiang X."/>
            <person name="Kearney S.M."/>
            <person name="Perrotta A.R."/>
            <person name="Berdy B."/>
            <person name="Zhao S."/>
            <person name="Lieberman T.D."/>
            <person name="Swanson P.K."/>
            <person name="Smith M."/>
            <person name="Roesemann S."/>
            <person name="Alexander J.E."/>
            <person name="Rich S.A."/>
            <person name="Livny J."/>
            <person name="Vlamakis H."/>
            <person name="Clish C."/>
            <person name="Bullock K."/>
            <person name="Deik A."/>
            <person name="Scott J."/>
            <person name="Pierce K.A."/>
            <person name="Xavier R.J."/>
            <person name="Alm E.J."/>
        </authorList>
    </citation>
    <scope>NUCLEOTIDE SEQUENCE [LARGE SCALE GENOMIC DNA]</scope>
    <source>
        <strain evidence="7 8">BIOML-A10</strain>
    </source>
</reference>
<dbReference type="GO" id="GO:0030313">
    <property type="term" value="C:cell envelope"/>
    <property type="evidence" value="ECO:0007669"/>
    <property type="project" value="UniProtKB-SubCell"/>
</dbReference>
<evidence type="ECO:0000256" key="2">
    <source>
        <dbReference type="ARBA" id="ARBA00009477"/>
    </source>
</evidence>
<accession>A0A7J4XLN5</accession>
<evidence type="ECO:0000259" key="5">
    <source>
        <dbReference type="Pfam" id="PF25944"/>
    </source>
</evidence>
<evidence type="ECO:0000313" key="7">
    <source>
        <dbReference type="EMBL" id="KAA3767565.1"/>
    </source>
</evidence>
<dbReference type="Gene3D" id="2.40.50.100">
    <property type="match status" value="1"/>
</dbReference>
<sequence length="366" mass="39516">MIFPAMSILLLSACGGKQETTSSSTQYETMTIGRTSQRLDSRYSATLRGKQDVEIRPQVSGTITELCVEEGATVHQGQTICIIDQVPYQAALETAEANVKVAEANVATARMTSESKTNLFHKNIISYLEKQTAANTLHGNEAALALARAELKNAQNNLSYTVVKSPVNGKIGMIPYKVGALVNPSIVTPLTSVSDNSEIYAYFSMTEREILNLSRQSGSLEKAIEQMPEVELILSDGSKYAYKGKIDAVSSMIDSSTGAISLRATFRNEEHVIPSGGSGTLIFPYDMTDCIVIPQAATYEVQDKVYVYKVVDGKTVETLIAIFPIDDGQNYIVSDGLQEGDIIVTEGVGTLKEGVEISVSTQVSNP</sequence>
<evidence type="ECO:0000259" key="6">
    <source>
        <dbReference type="Pfam" id="PF25967"/>
    </source>
</evidence>
<dbReference type="Gene3D" id="2.40.420.20">
    <property type="match status" value="1"/>
</dbReference>
<evidence type="ECO:0000259" key="3">
    <source>
        <dbReference type="Pfam" id="PF25876"/>
    </source>
</evidence>
<name>A0A7J4XLN5_9BACE</name>
<dbReference type="Pfam" id="PF25967">
    <property type="entry name" value="RND-MFP_C"/>
    <property type="match status" value="1"/>
</dbReference>
<comment type="subcellular location">
    <subcellularLocation>
        <location evidence="1">Cell envelope</location>
    </subcellularLocation>
</comment>
<dbReference type="PANTHER" id="PTHR30158:SF23">
    <property type="entry name" value="MULTIDRUG RESISTANCE PROTEIN MEXA"/>
    <property type="match status" value="1"/>
</dbReference>
<dbReference type="InterPro" id="IPR058625">
    <property type="entry name" value="MdtA-like_BSH"/>
</dbReference>
<dbReference type="GO" id="GO:0046677">
    <property type="term" value="P:response to antibiotic"/>
    <property type="evidence" value="ECO:0007669"/>
    <property type="project" value="TreeGrafter"/>
</dbReference>
<feature type="domain" description="Multidrug resistance protein MdtA-like beta-barrel" evidence="5">
    <location>
        <begin position="199"/>
        <end position="272"/>
    </location>
</feature>
<dbReference type="Pfam" id="PF25944">
    <property type="entry name" value="Beta-barrel_RND"/>
    <property type="match status" value="1"/>
</dbReference>
<dbReference type="Gene3D" id="2.40.30.170">
    <property type="match status" value="1"/>
</dbReference>
<evidence type="ECO:0000313" key="8">
    <source>
        <dbReference type="Proteomes" id="UP000422221"/>
    </source>
</evidence>
<gene>
    <name evidence="7" type="ORF">F3F73_06680</name>
</gene>
<dbReference type="NCBIfam" id="TIGR01730">
    <property type="entry name" value="RND_mfp"/>
    <property type="match status" value="1"/>
</dbReference>
<dbReference type="InterPro" id="IPR058626">
    <property type="entry name" value="MdtA-like_b-barrel"/>
</dbReference>
<dbReference type="InterPro" id="IPR058627">
    <property type="entry name" value="MdtA-like_C"/>
</dbReference>
<dbReference type="InterPro" id="IPR058624">
    <property type="entry name" value="MdtA-like_HH"/>
</dbReference>
<dbReference type="Pfam" id="PF25876">
    <property type="entry name" value="HH_MFP_RND"/>
    <property type="match status" value="1"/>
</dbReference>
<dbReference type="InterPro" id="IPR006143">
    <property type="entry name" value="RND_pump_MFP"/>
</dbReference>
<dbReference type="EMBL" id="VWMK01000005">
    <property type="protein sequence ID" value="KAA3767565.1"/>
    <property type="molecule type" value="Genomic_DNA"/>
</dbReference>
<feature type="domain" description="Multidrug resistance protein MdtA-like barrel-sandwich hybrid" evidence="4">
    <location>
        <begin position="52"/>
        <end position="183"/>
    </location>
</feature>
<dbReference type="GO" id="GO:0005886">
    <property type="term" value="C:plasma membrane"/>
    <property type="evidence" value="ECO:0007669"/>
    <property type="project" value="TreeGrafter"/>
</dbReference>
<dbReference type="Pfam" id="PF25917">
    <property type="entry name" value="BSH_RND"/>
    <property type="match status" value="1"/>
</dbReference>
<feature type="domain" description="Multidrug resistance protein MdtA-like alpha-helical hairpin" evidence="3">
    <location>
        <begin position="92"/>
        <end position="161"/>
    </location>
</feature>
<protein>
    <submittedName>
        <fullName evidence="7">Efflux RND transporter periplasmic adaptor subunit</fullName>
    </submittedName>
</protein>
<dbReference type="GO" id="GO:0022857">
    <property type="term" value="F:transmembrane transporter activity"/>
    <property type="evidence" value="ECO:0007669"/>
    <property type="project" value="InterPro"/>
</dbReference>
<dbReference type="SUPFAM" id="SSF111369">
    <property type="entry name" value="HlyD-like secretion proteins"/>
    <property type="match status" value="1"/>
</dbReference>
<dbReference type="Proteomes" id="UP000422221">
    <property type="component" value="Unassembled WGS sequence"/>
</dbReference>
<dbReference type="PANTHER" id="PTHR30158">
    <property type="entry name" value="ACRA/E-RELATED COMPONENT OF DRUG EFFLUX TRANSPORTER"/>
    <property type="match status" value="1"/>
</dbReference>